<keyword evidence="5 6" id="KW-0456">Lyase</keyword>
<evidence type="ECO:0000256" key="3">
    <source>
        <dbReference type="ARBA" id="ARBA00022723"/>
    </source>
</evidence>
<accession>A0A1X2ELF6</accession>
<dbReference type="PANTHER" id="PTHR42905:SF5">
    <property type="entry name" value="CARBOXYVINYL-CARBOXYPHOSPHONATE PHOSPHORYLMUTASE, CHLOROPLASTIC"/>
    <property type="match status" value="1"/>
</dbReference>
<dbReference type="InterPro" id="IPR015813">
    <property type="entry name" value="Pyrv/PenolPyrv_kinase-like_dom"/>
</dbReference>
<dbReference type="Gene3D" id="3.20.20.60">
    <property type="entry name" value="Phosphoenolpyruvate-binding domains"/>
    <property type="match status" value="1"/>
</dbReference>
<dbReference type="EC" id="4.1.3.30" evidence="6"/>
<keyword evidence="8" id="KW-1185">Reference proteome</keyword>
<comment type="similarity">
    <text evidence="2 6">Belongs to the isocitrate lyase/PEP mutase superfamily. Methylisocitrate lyase family.</text>
</comment>
<dbReference type="Proteomes" id="UP000193090">
    <property type="component" value="Unassembled WGS sequence"/>
</dbReference>
<dbReference type="GO" id="GO:0046872">
    <property type="term" value="F:metal ion binding"/>
    <property type="evidence" value="ECO:0007669"/>
    <property type="project" value="UniProtKB-KW"/>
</dbReference>
<dbReference type="NCBIfam" id="TIGR02317">
    <property type="entry name" value="prpB"/>
    <property type="match status" value="1"/>
</dbReference>
<dbReference type="EMBL" id="LQPZ01000017">
    <property type="protein sequence ID" value="ORX05826.1"/>
    <property type="molecule type" value="Genomic_DNA"/>
</dbReference>
<reference evidence="7 8" key="1">
    <citation type="submission" date="2016-01" db="EMBL/GenBank/DDBJ databases">
        <title>The new phylogeny of the genus Mycobacterium.</title>
        <authorList>
            <person name="Tarcisio F."/>
            <person name="Conor M."/>
            <person name="Antonella G."/>
            <person name="Elisabetta G."/>
            <person name="Giulia F.S."/>
            <person name="Sara T."/>
            <person name="Anna F."/>
            <person name="Clotilde B."/>
            <person name="Roberto B."/>
            <person name="Veronica D.S."/>
            <person name="Fabio R."/>
            <person name="Monica P."/>
            <person name="Olivier J."/>
            <person name="Enrico T."/>
            <person name="Nicola S."/>
        </authorList>
    </citation>
    <scope>NUCLEOTIDE SEQUENCE [LARGE SCALE GENOMIC DNA]</scope>
    <source>
        <strain evidence="7 8">DSM 44153</strain>
    </source>
</reference>
<evidence type="ECO:0000256" key="2">
    <source>
        <dbReference type="ARBA" id="ARBA00009282"/>
    </source>
</evidence>
<dbReference type="GO" id="GO:0019629">
    <property type="term" value="P:propionate catabolic process, 2-methylcitrate cycle"/>
    <property type="evidence" value="ECO:0007669"/>
    <property type="project" value="InterPro"/>
</dbReference>
<keyword evidence="4" id="KW-0460">Magnesium</keyword>
<protein>
    <recommendedName>
        <fullName evidence="6">Methylisocitrate lyase</fullName>
        <ecNumber evidence="6">4.1.3.30</ecNumber>
    </recommendedName>
</protein>
<dbReference type="OrthoDB" id="9771433at2"/>
<gene>
    <name evidence="7" type="ORF">AWC30_08375</name>
</gene>
<evidence type="ECO:0000256" key="5">
    <source>
        <dbReference type="ARBA" id="ARBA00023239"/>
    </source>
</evidence>
<evidence type="ECO:0000256" key="1">
    <source>
        <dbReference type="ARBA" id="ARBA00001946"/>
    </source>
</evidence>
<dbReference type="SUPFAM" id="SSF51621">
    <property type="entry name" value="Phosphoenolpyruvate/pyruvate domain"/>
    <property type="match status" value="1"/>
</dbReference>
<dbReference type="PROSITE" id="PS00161">
    <property type="entry name" value="ISOCITRATE_LYASE"/>
    <property type="match status" value="1"/>
</dbReference>
<sequence length="305" mass="32726">MAGLLNAAADPADKRAAFRRGLDSGRLQRFPGAFSPLVAKLIAEIGFDGVYVSGAVLSADLGLPDIGLTTLSEVAARAGQIAAATDLPTLVDADTGFGEPMNAARTVAVLEDAGLAGCHLEDQVNPKRCGHLDGKAVVETADMVKRLRAAVSARRDPNFVVCARTDAAGIEGIGAAIERARAYADAGADMIFTEALAGPADFERFRSAVDIPLLANMTEFGKSELLTVEQLSDLGYNAVIYPVTTLRLAMFAVEEGLREIDRAGTQDALLDRMQHRSRLYELLRYADYNQFDDEIFNFTVREGNR</sequence>
<comment type="caution">
    <text evidence="7">The sequence shown here is derived from an EMBL/GenBank/DDBJ whole genome shotgun (WGS) entry which is preliminary data.</text>
</comment>
<evidence type="ECO:0000313" key="7">
    <source>
        <dbReference type="EMBL" id="ORX05826.1"/>
    </source>
</evidence>
<dbReference type="RefSeq" id="WP_085109666.1">
    <property type="nucleotide sequence ID" value="NZ_JACKSN010000019.1"/>
</dbReference>
<name>A0A1X2ELF6_9MYCO</name>
<evidence type="ECO:0000256" key="6">
    <source>
        <dbReference type="RuleBase" id="RU361121"/>
    </source>
</evidence>
<evidence type="ECO:0000256" key="4">
    <source>
        <dbReference type="ARBA" id="ARBA00022842"/>
    </source>
</evidence>
<keyword evidence="3" id="KW-0479">Metal-binding</keyword>
<dbReference type="InterPro" id="IPR039556">
    <property type="entry name" value="ICL/PEPM"/>
</dbReference>
<organism evidence="7 8">
    <name type="scientific">Mycolicibacillus trivialis</name>
    <dbReference type="NCBI Taxonomy" id="1798"/>
    <lineage>
        <taxon>Bacteria</taxon>
        <taxon>Bacillati</taxon>
        <taxon>Actinomycetota</taxon>
        <taxon>Actinomycetes</taxon>
        <taxon>Mycobacteriales</taxon>
        <taxon>Mycobacteriaceae</taxon>
        <taxon>Mycolicibacillus</taxon>
    </lineage>
</organism>
<proteinExistence type="inferred from homology"/>
<dbReference type="UniPathway" id="UPA00946"/>
<comment type="catalytic activity">
    <reaction evidence="6">
        <text>(2S,3R)-3-hydroxybutane-1,2,3-tricarboxylate = pyruvate + succinate</text>
        <dbReference type="Rhea" id="RHEA:16809"/>
        <dbReference type="ChEBI" id="CHEBI:15361"/>
        <dbReference type="ChEBI" id="CHEBI:30031"/>
        <dbReference type="ChEBI" id="CHEBI:57429"/>
        <dbReference type="EC" id="4.1.3.30"/>
    </reaction>
</comment>
<dbReference type="Pfam" id="PF13714">
    <property type="entry name" value="PEP_mutase"/>
    <property type="match status" value="1"/>
</dbReference>
<dbReference type="InterPro" id="IPR040442">
    <property type="entry name" value="Pyrv_kinase-like_dom_sf"/>
</dbReference>
<dbReference type="STRING" id="1798.AWC30_08375"/>
<dbReference type="GO" id="GO:0046421">
    <property type="term" value="F:methylisocitrate lyase activity"/>
    <property type="evidence" value="ECO:0007669"/>
    <property type="project" value="UniProtKB-EC"/>
</dbReference>
<dbReference type="InterPro" id="IPR012695">
    <property type="entry name" value="PrpB"/>
</dbReference>
<dbReference type="InterPro" id="IPR018523">
    <property type="entry name" value="Isocitrate_lyase_ph_CS"/>
</dbReference>
<evidence type="ECO:0000313" key="8">
    <source>
        <dbReference type="Proteomes" id="UP000193090"/>
    </source>
</evidence>
<dbReference type="CDD" id="cd00377">
    <property type="entry name" value="ICL_PEPM"/>
    <property type="match status" value="1"/>
</dbReference>
<comment type="cofactor">
    <cofactor evidence="1">
        <name>Mg(2+)</name>
        <dbReference type="ChEBI" id="CHEBI:18420"/>
    </cofactor>
</comment>
<dbReference type="AlphaFoldDB" id="A0A1X2ELF6"/>
<dbReference type="PANTHER" id="PTHR42905">
    <property type="entry name" value="PHOSPHOENOLPYRUVATE CARBOXYLASE"/>
    <property type="match status" value="1"/>
</dbReference>
<comment type="function">
    <text evidence="6">Catalyzes the thermodynamically favored C-C bond cleavage of (2R,3S)-2-methylisocitrate to yield pyruvate and succinate.</text>
</comment>
<comment type="pathway">
    <text evidence="6">Organic acid metabolism; propanoate degradation.</text>
</comment>